<sequence>MSPLSFLSSFAFPSWSSIPSIGSYIPENIQKRLVSYLLQRTLGKFVKQDGLQLEGIEAAINQGRVRLDGLQIDTEGVNATLPADFPYRFREGQLDSIDISLPFPNLWSGALSLGISSIQLTLESRPVEPWKTSASDDPQEWNIDKSIYAASTDFVRTVLNKDEDDQLQSSMYNMHLKESERNLLEENLDPFATDESPQAPGHFPGSFNAFDGKPGGTAGLVESMMEALLARLQVSVGEIVVKLHHEVPARAEETASCVDLELKIEGIRYALHQSETDALPKKTLTVDDVGVWMSSEKILDQEQTSTSPNTVREVEDDMMMSLGIADLRESRYGVADMETRLQSPGSEEDNPAESLYESAIGEDTPTASPTIRPSAKPRASTDSSRDVRNKIFGLRRRGIVVQMWKEPVDVGEDTASEGSPIAQARISVDLGNLAVALTSEQVKSLILVAGSFPASQQAQQSEHPTHAVRADKRRGSTPQCRILANQVDLHYFYGPSVAGVSQSVAYWNRTDHEEIKEENLHLQLLNLQIIRREQDVSTISLSHCALVDAYRHVTRGDEPLRRQPILLIGKPSEQIWLPCEEDARQEVSLAAAEELDNEAQISLSLSEPGRTLLLRYIRLYLDPSRLEHSIRSLQQLLSVYNAASDAPRRSNVTRGGSDSTSAAALRLDIRMLSTRIYNAPCQGKAVPRAIQIPGRVGLDASGILLERSIDGAIQARMDWMKADLSGSNSADPQTWFTCGNVTSSGDPEKALDFDSGSRSSCFPRSSGTRPVGHSRTGIGSPSSSRMRVRLTGGEGLGVAPTTVDSDQASLERMVLDLGRDHYHLQGEALTALQEKVRHGNMEDVLKVYEEEMKSPLKNAVLGSLIRTLLIQVQKTKTDLSLSLLSLDHLLRSQQLTFAFVGLAPSLLVLYGLGGWFRRVWNGENRGKTRRMAYVRGVRDIERLLLTTGKVEQEMTDRDRGLLLLSVGGMRAWAAGLRGQHKEDFMDDLRLLENAKLGRKGKLRVVDRIWRGWGVNGRGTLGK</sequence>
<keyword evidence="2" id="KW-1185">Reference proteome</keyword>
<protein>
    <submittedName>
        <fullName evidence="1">Uncharacterized protein</fullName>
    </submittedName>
</protein>
<proteinExistence type="predicted"/>
<comment type="caution">
    <text evidence="1">The sequence shown here is derived from an EMBL/GenBank/DDBJ whole genome shotgun (WGS) entry which is preliminary data.</text>
</comment>
<organism evidence="1 2">
    <name type="scientific">Naganishia adeliensis</name>
    <dbReference type="NCBI Taxonomy" id="92952"/>
    <lineage>
        <taxon>Eukaryota</taxon>
        <taxon>Fungi</taxon>
        <taxon>Dikarya</taxon>
        <taxon>Basidiomycota</taxon>
        <taxon>Agaricomycotina</taxon>
        <taxon>Tremellomycetes</taxon>
        <taxon>Filobasidiales</taxon>
        <taxon>Filobasidiaceae</taxon>
        <taxon>Naganishia</taxon>
    </lineage>
</organism>
<evidence type="ECO:0000313" key="1">
    <source>
        <dbReference type="EMBL" id="KAJ9116572.1"/>
    </source>
</evidence>
<reference evidence="1" key="1">
    <citation type="submission" date="2023-04" db="EMBL/GenBank/DDBJ databases">
        <title>Draft Genome sequencing of Naganishia species isolated from polar environments using Oxford Nanopore Technology.</title>
        <authorList>
            <person name="Leo P."/>
            <person name="Venkateswaran K."/>
        </authorList>
    </citation>
    <scope>NUCLEOTIDE SEQUENCE</scope>
    <source>
        <strain evidence="1">MNA-CCFEE 5262</strain>
    </source>
</reference>
<name>A0ACC2WY29_9TREE</name>
<dbReference type="EMBL" id="JASBWS010000003">
    <property type="protein sequence ID" value="KAJ9116572.1"/>
    <property type="molecule type" value="Genomic_DNA"/>
</dbReference>
<dbReference type="Proteomes" id="UP001230649">
    <property type="component" value="Unassembled WGS sequence"/>
</dbReference>
<evidence type="ECO:0000313" key="2">
    <source>
        <dbReference type="Proteomes" id="UP001230649"/>
    </source>
</evidence>
<gene>
    <name evidence="1" type="ORF">QFC20_000504</name>
</gene>
<accession>A0ACC2WY29</accession>